<name>A0A6I3ILF5_9MICO</name>
<keyword evidence="5 7" id="KW-1133">Transmembrane helix</keyword>
<evidence type="ECO:0000313" key="10">
    <source>
        <dbReference type="Proteomes" id="UP000431092"/>
    </source>
</evidence>
<proteinExistence type="predicted"/>
<feature type="transmembrane region" description="Helical" evidence="7">
    <location>
        <begin position="284"/>
        <end position="309"/>
    </location>
</feature>
<dbReference type="InterPro" id="IPR050171">
    <property type="entry name" value="MFS_Transporters"/>
</dbReference>
<gene>
    <name evidence="9" type="ORF">GGG17_11210</name>
</gene>
<dbReference type="PROSITE" id="PS50850">
    <property type="entry name" value="MFS"/>
    <property type="match status" value="1"/>
</dbReference>
<reference evidence="9 10" key="1">
    <citation type="submission" date="2019-11" db="EMBL/GenBank/DDBJ databases">
        <title>Whole genome sequencing identifies a novel species of the genus Arsenicicoccus isolated from human blood.</title>
        <authorList>
            <person name="Jeong J.H."/>
            <person name="Kweon O.J."/>
            <person name="Kim H.R."/>
            <person name="Kim T.-H."/>
            <person name="Ha S.-M."/>
            <person name="Lee M.-K."/>
        </authorList>
    </citation>
    <scope>NUCLEOTIDE SEQUENCE [LARGE SCALE GENOMIC DNA]</scope>
    <source>
        <strain evidence="9 10">MKL-02</strain>
    </source>
</reference>
<keyword evidence="10" id="KW-1185">Reference proteome</keyword>
<keyword evidence="3" id="KW-1003">Cell membrane</keyword>
<evidence type="ECO:0000256" key="5">
    <source>
        <dbReference type="ARBA" id="ARBA00022989"/>
    </source>
</evidence>
<evidence type="ECO:0000256" key="2">
    <source>
        <dbReference type="ARBA" id="ARBA00022448"/>
    </source>
</evidence>
<dbReference type="AlphaFoldDB" id="A0A6I3ILF5"/>
<dbReference type="Gene3D" id="1.20.1720.10">
    <property type="entry name" value="Multidrug resistance protein D"/>
    <property type="match status" value="1"/>
</dbReference>
<dbReference type="Proteomes" id="UP000431092">
    <property type="component" value="Unassembled WGS sequence"/>
</dbReference>
<dbReference type="GO" id="GO:0005886">
    <property type="term" value="C:plasma membrane"/>
    <property type="evidence" value="ECO:0007669"/>
    <property type="project" value="UniProtKB-SubCell"/>
</dbReference>
<dbReference type="InterPro" id="IPR010290">
    <property type="entry name" value="TM_effector"/>
</dbReference>
<sequence>MSSLAPSPAEARIPREIWVLVAAALVIALGFGLIAPVLPAYARSFDVGVTASSVVVSSFALMRLVFAPVGGRLIGRLGERPVYLLGLLVVAVSTGACAFAGSYWQLLVFRALGGIGSTMFTVSAAALIVRLAPPSLRGRVSSAYASAFLTGNILGPVVGGTLAGLGYRVPFVVYAVTLVIASAVVAVFLSGASLRPAPGSVPLPPTTVREAWAHPTYRAVLGAGFANGWSNFGMRVAILPLFAVAALGTSPAVAGLALAVFAAGNACALTVSGRMADLRGRRPLVIAGLVVNGVFTMVVGVTGSLWLLFVVSLLAGAGAGLFNPAQQAAVADVVGNERSAGEALATFQMVQDAGMIVGPVLAGVIVDHVGYGSAFALSGLITLFAVVPWLRAPETAPTTT</sequence>
<dbReference type="InterPro" id="IPR020846">
    <property type="entry name" value="MFS_dom"/>
</dbReference>
<feature type="transmembrane region" description="Helical" evidence="7">
    <location>
        <begin position="82"/>
        <end position="101"/>
    </location>
</feature>
<dbReference type="InterPro" id="IPR001958">
    <property type="entry name" value="Tet-R_TetA/multi-R_MdtG-like"/>
</dbReference>
<keyword evidence="4 7" id="KW-0812">Transmembrane</keyword>
<evidence type="ECO:0000256" key="6">
    <source>
        <dbReference type="ARBA" id="ARBA00023136"/>
    </source>
</evidence>
<dbReference type="PANTHER" id="PTHR23517:SF3">
    <property type="entry name" value="INTEGRAL MEMBRANE TRANSPORT PROTEIN"/>
    <property type="match status" value="1"/>
</dbReference>
<dbReference type="Gene3D" id="1.20.1250.20">
    <property type="entry name" value="MFS general substrate transporter like domains"/>
    <property type="match status" value="1"/>
</dbReference>
<dbReference type="SUPFAM" id="SSF103473">
    <property type="entry name" value="MFS general substrate transporter"/>
    <property type="match status" value="1"/>
</dbReference>
<keyword evidence="6 7" id="KW-0472">Membrane</keyword>
<dbReference type="InterPro" id="IPR011701">
    <property type="entry name" value="MFS"/>
</dbReference>
<feature type="transmembrane region" description="Helical" evidence="7">
    <location>
        <begin position="107"/>
        <end position="131"/>
    </location>
</feature>
<feature type="domain" description="Major facilitator superfamily (MFS) profile" evidence="8">
    <location>
        <begin position="16"/>
        <end position="396"/>
    </location>
</feature>
<evidence type="ECO:0000256" key="1">
    <source>
        <dbReference type="ARBA" id="ARBA00004651"/>
    </source>
</evidence>
<dbReference type="InterPro" id="IPR036259">
    <property type="entry name" value="MFS_trans_sf"/>
</dbReference>
<feature type="transmembrane region" description="Helical" evidence="7">
    <location>
        <begin position="238"/>
        <end position="263"/>
    </location>
</feature>
<dbReference type="EMBL" id="WLVL01000039">
    <property type="protein sequence ID" value="MTB72525.1"/>
    <property type="molecule type" value="Genomic_DNA"/>
</dbReference>
<dbReference type="Pfam" id="PF07690">
    <property type="entry name" value="MFS_1"/>
    <property type="match status" value="1"/>
</dbReference>
<comment type="subcellular location">
    <subcellularLocation>
        <location evidence="1">Cell membrane</location>
        <topology evidence="1">Multi-pass membrane protein</topology>
    </subcellularLocation>
</comment>
<dbReference type="Pfam" id="PF05977">
    <property type="entry name" value="MFS_3"/>
    <property type="match status" value="1"/>
</dbReference>
<dbReference type="RefSeq" id="WP_154593797.1">
    <property type="nucleotide sequence ID" value="NZ_WLVL01000039.1"/>
</dbReference>
<accession>A0A6I3ILF5</accession>
<evidence type="ECO:0000259" key="8">
    <source>
        <dbReference type="PROSITE" id="PS50850"/>
    </source>
</evidence>
<dbReference type="CDD" id="cd17325">
    <property type="entry name" value="MFS_MdtG_SLC18_like"/>
    <property type="match status" value="1"/>
</dbReference>
<dbReference type="PRINTS" id="PR01035">
    <property type="entry name" value="TCRTETA"/>
</dbReference>
<protein>
    <submittedName>
        <fullName evidence="9">MFS transporter</fullName>
    </submittedName>
</protein>
<feature type="transmembrane region" description="Helical" evidence="7">
    <location>
        <begin position="17"/>
        <end position="41"/>
    </location>
</feature>
<dbReference type="GO" id="GO:0022857">
    <property type="term" value="F:transmembrane transporter activity"/>
    <property type="evidence" value="ECO:0007669"/>
    <property type="project" value="InterPro"/>
</dbReference>
<keyword evidence="2" id="KW-0813">Transport</keyword>
<feature type="transmembrane region" description="Helical" evidence="7">
    <location>
        <begin position="369"/>
        <end position="390"/>
    </location>
</feature>
<evidence type="ECO:0000256" key="3">
    <source>
        <dbReference type="ARBA" id="ARBA00022475"/>
    </source>
</evidence>
<comment type="caution">
    <text evidence="9">The sequence shown here is derived from an EMBL/GenBank/DDBJ whole genome shotgun (WGS) entry which is preliminary data.</text>
</comment>
<evidence type="ECO:0000256" key="4">
    <source>
        <dbReference type="ARBA" id="ARBA00022692"/>
    </source>
</evidence>
<evidence type="ECO:0000256" key="7">
    <source>
        <dbReference type="SAM" id="Phobius"/>
    </source>
</evidence>
<feature type="transmembrane region" description="Helical" evidence="7">
    <location>
        <begin position="143"/>
        <end position="165"/>
    </location>
</feature>
<evidence type="ECO:0000313" key="9">
    <source>
        <dbReference type="EMBL" id="MTB72525.1"/>
    </source>
</evidence>
<feature type="transmembrane region" description="Helical" evidence="7">
    <location>
        <begin position="47"/>
        <end position="70"/>
    </location>
</feature>
<feature type="transmembrane region" description="Helical" evidence="7">
    <location>
        <begin position="171"/>
        <end position="194"/>
    </location>
</feature>
<organism evidence="9 10">
    <name type="scientific">Arsenicicoccus cauae</name>
    <dbReference type="NCBI Taxonomy" id="2663847"/>
    <lineage>
        <taxon>Bacteria</taxon>
        <taxon>Bacillati</taxon>
        <taxon>Actinomycetota</taxon>
        <taxon>Actinomycetes</taxon>
        <taxon>Micrococcales</taxon>
        <taxon>Intrasporangiaceae</taxon>
        <taxon>Arsenicicoccus</taxon>
    </lineage>
</organism>
<dbReference type="PANTHER" id="PTHR23517">
    <property type="entry name" value="RESISTANCE PROTEIN MDTM, PUTATIVE-RELATED-RELATED"/>
    <property type="match status" value="1"/>
</dbReference>